<name>A0A6M3XK74_9ZZZZ</name>
<protein>
    <submittedName>
        <fullName evidence="1">Putative endodeoxyribonuclease</fullName>
    </submittedName>
</protein>
<dbReference type="AlphaFoldDB" id="A0A6M3XK74"/>
<dbReference type="GO" id="GO:0000287">
    <property type="term" value="F:magnesium ion binding"/>
    <property type="evidence" value="ECO:0007669"/>
    <property type="project" value="InterPro"/>
</dbReference>
<dbReference type="InterPro" id="IPR008822">
    <property type="entry name" value="Endonuclease_RusA-like"/>
</dbReference>
<dbReference type="SUPFAM" id="SSF103084">
    <property type="entry name" value="Holliday junction resolvase RusA"/>
    <property type="match status" value="1"/>
</dbReference>
<dbReference type="GO" id="GO:0006281">
    <property type="term" value="P:DNA repair"/>
    <property type="evidence" value="ECO:0007669"/>
    <property type="project" value="InterPro"/>
</dbReference>
<evidence type="ECO:0000313" key="1">
    <source>
        <dbReference type="EMBL" id="QJH98192.1"/>
    </source>
</evidence>
<accession>A0A6M3XK74</accession>
<reference evidence="1" key="1">
    <citation type="submission" date="2020-03" db="EMBL/GenBank/DDBJ databases">
        <title>The deep terrestrial virosphere.</title>
        <authorList>
            <person name="Holmfeldt K."/>
            <person name="Nilsson E."/>
            <person name="Simone D."/>
            <person name="Lopez-Fernandez M."/>
            <person name="Wu X."/>
            <person name="de Brujin I."/>
            <person name="Lundin D."/>
            <person name="Andersson A."/>
            <person name="Bertilsson S."/>
            <person name="Dopson M."/>
        </authorList>
    </citation>
    <scope>NUCLEOTIDE SEQUENCE</scope>
    <source>
        <strain evidence="1">TM448B01247</strain>
    </source>
</reference>
<gene>
    <name evidence="1" type="ORF">TM448B01247_0011</name>
</gene>
<organism evidence="1">
    <name type="scientific">viral metagenome</name>
    <dbReference type="NCBI Taxonomy" id="1070528"/>
    <lineage>
        <taxon>unclassified sequences</taxon>
        <taxon>metagenomes</taxon>
        <taxon>organismal metagenomes</taxon>
    </lineage>
</organism>
<proteinExistence type="predicted"/>
<sequence>MIKITIPGKPVPKERMTHNQVIAATRYNAPGKKFDRIRKCLEYQKAIAALCCNKRIKGNVKMTARIYLKPDATGQLPKQRGDLDNYIKSIKDGLQYGVVFAPQGKNKAGNDKCVIRYGEGTGIYSDENERVEIELVEV</sequence>
<dbReference type="InterPro" id="IPR036614">
    <property type="entry name" value="RusA-like_sf"/>
</dbReference>
<dbReference type="Gene3D" id="3.30.1330.70">
    <property type="entry name" value="Holliday junction resolvase RusA"/>
    <property type="match status" value="1"/>
</dbReference>
<dbReference type="EMBL" id="MT144721">
    <property type="protein sequence ID" value="QJH98192.1"/>
    <property type="molecule type" value="Genomic_DNA"/>
</dbReference>
<dbReference type="GO" id="GO:0006310">
    <property type="term" value="P:DNA recombination"/>
    <property type="evidence" value="ECO:0007669"/>
    <property type="project" value="InterPro"/>
</dbReference>
<dbReference type="Pfam" id="PF05866">
    <property type="entry name" value="RusA"/>
    <property type="match status" value="1"/>
</dbReference>